<keyword evidence="3" id="KW-1185">Reference proteome</keyword>
<reference evidence="2 3" key="1">
    <citation type="submission" date="2019-06" db="EMBL/GenBank/DDBJ databases">
        <title>Genomic Encyclopedia of Type Strains, Phase IV (KMG-V): Genome sequencing to study the core and pangenomes of soil and plant-associated prokaryotes.</title>
        <authorList>
            <person name="Whitman W."/>
        </authorList>
    </citation>
    <scope>NUCLEOTIDE SEQUENCE [LARGE SCALE GENOMIC DNA]</scope>
    <source>
        <strain evidence="2 3">BR 11622</strain>
    </source>
</reference>
<accession>A0A560HK38</accession>
<comment type="caution">
    <text evidence="2">The sequence shown here is derived from an EMBL/GenBank/DDBJ whole genome shotgun (WGS) entry which is preliminary data.</text>
</comment>
<gene>
    <name evidence="2" type="ORF">FBZ90_101214</name>
</gene>
<evidence type="ECO:0000313" key="2">
    <source>
        <dbReference type="EMBL" id="TWB45879.1"/>
    </source>
</evidence>
<sequence length="315" mass="32671">MPSMRPQADAAPVFDRHGRIKAGTVVTADFDASLVDYRDTLGLTVVEAGAVPSDLAASWGAPAAGGARMALLAPVSGNGCFLRLVEGAPVPGYRPARSFGWAAFEITVADVFALHARLADSGFTVIGPPKKVAGFNNFIPMQVVGRGGEILYLNQVLEDMADLDLPLAAAPVDVIFIAVQAASDRAATLAFQRQALGLEEGGTFAIPYGVINNAFGLPADHRSTLTMTKVGRLPVAEIDQYPPDATARPRPAGGLPPGNAVISLGVDRLDRVAAPLLAPATVHPGPLYAGRRSACVAGPDGEIYELIEMGEVGNA</sequence>
<organism evidence="2 3">
    <name type="scientific">Nitrospirillum amazonense</name>
    <dbReference type="NCBI Taxonomy" id="28077"/>
    <lineage>
        <taxon>Bacteria</taxon>
        <taxon>Pseudomonadati</taxon>
        <taxon>Pseudomonadota</taxon>
        <taxon>Alphaproteobacteria</taxon>
        <taxon>Rhodospirillales</taxon>
        <taxon>Azospirillaceae</taxon>
        <taxon>Nitrospirillum</taxon>
    </lineage>
</organism>
<protein>
    <recommendedName>
        <fullName evidence="1">Glyoxalase/fosfomycin resistance/dioxygenase domain-containing protein</fullName>
    </recommendedName>
</protein>
<dbReference type="Gene3D" id="3.10.180.10">
    <property type="entry name" value="2,3-Dihydroxybiphenyl 1,2-Dioxygenase, domain 1"/>
    <property type="match status" value="2"/>
</dbReference>
<dbReference type="Pfam" id="PF00903">
    <property type="entry name" value="Glyoxalase"/>
    <property type="match status" value="1"/>
</dbReference>
<dbReference type="EMBL" id="VITR01000001">
    <property type="protein sequence ID" value="TWB45879.1"/>
    <property type="molecule type" value="Genomic_DNA"/>
</dbReference>
<name>A0A560HK38_9PROT</name>
<evidence type="ECO:0000259" key="1">
    <source>
        <dbReference type="Pfam" id="PF00903"/>
    </source>
</evidence>
<dbReference type="InterPro" id="IPR004360">
    <property type="entry name" value="Glyas_Fos-R_dOase_dom"/>
</dbReference>
<dbReference type="SUPFAM" id="SSF54593">
    <property type="entry name" value="Glyoxalase/Bleomycin resistance protein/Dihydroxybiphenyl dioxygenase"/>
    <property type="match status" value="2"/>
</dbReference>
<dbReference type="RefSeq" id="WP_211101869.1">
    <property type="nucleotide sequence ID" value="NZ_VITR01000001.1"/>
</dbReference>
<proteinExistence type="predicted"/>
<dbReference type="AlphaFoldDB" id="A0A560HK38"/>
<evidence type="ECO:0000313" key="3">
    <source>
        <dbReference type="Proteomes" id="UP000315751"/>
    </source>
</evidence>
<dbReference type="InterPro" id="IPR029068">
    <property type="entry name" value="Glyas_Bleomycin-R_OHBP_Dase"/>
</dbReference>
<dbReference type="Proteomes" id="UP000315751">
    <property type="component" value="Unassembled WGS sequence"/>
</dbReference>
<feature type="domain" description="Glyoxalase/fosfomycin resistance/dioxygenase" evidence="1">
    <location>
        <begin position="24"/>
        <end position="132"/>
    </location>
</feature>